<dbReference type="InterPro" id="IPR012675">
    <property type="entry name" value="Beta-grasp_dom_sf"/>
</dbReference>
<evidence type="ECO:0000256" key="3">
    <source>
        <dbReference type="ARBA" id="ARBA00023002"/>
    </source>
</evidence>
<dbReference type="InterPro" id="IPR006058">
    <property type="entry name" value="2Fe2S_fd_BS"/>
</dbReference>
<dbReference type="PROSITE" id="PS00197">
    <property type="entry name" value="2FE2S_FER_1"/>
    <property type="match status" value="1"/>
</dbReference>
<keyword evidence="3" id="KW-0560">Oxidoreductase</keyword>
<dbReference type="EMBL" id="OD568995">
    <property type="protein sequence ID" value="CAD7447547.1"/>
    <property type="molecule type" value="Genomic_DNA"/>
</dbReference>
<dbReference type="Gene3D" id="3.10.20.30">
    <property type="match status" value="1"/>
</dbReference>
<dbReference type="Pfam" id="PF00111">
    <property type="entry name" value="Fer2"/>
    <property type="match status" value="1"/>
</dbReference>
<dbReference type="InterPro" id="IPR036884">
    <property type="entry name" value="2Fe-2S-bd_dom_sf"/>
</dbReference>
<dbReference type="Gene3D" id="1.10.150.120">
    <property type="entry name" value="[2Fe-2S]-binding domain"/>
    <property type="match status" value="1"/>
</dbReference>
<evidence type="ECO:0000256" key="4">
    <source>
        <dbReference type="ARBA" id="ARBA00023004"/>
    </source>
</evidence>
<dbReference type="CDD" id="cd00207">
    <property type="entry name" value="fer2"/>
    <property type="match status" value="1"/>
</dbReference>
<dbReference type="Pfam" id="PF01799">
    <property type="entry name" value="Fer2_2"/>
    <property type="match status" value="1"/>
</dbReference>
<protein>
    <recommendedName>
        <fullName evidence="9">Xanthine dehydrogenase</fullName>
    </recommendedName>
</protein>
<dbReference type="GO" id="GO:0005506">
    <property type="term" value="F:iron ion binding"/>
    <property type="evidence" value="ECO:0007669"/>
    <property type="project" value="InterPro"/>
</dbReference>
<dbReference type="AlphaFoldDB" id="A0A7R9I5P8"/>
<dbReference type="InterPro" id="IPR001041">
    <property type="entry name" value="2Fe-2S_ferredoxin-type"/>
</dbReference>
<accession>A0A7R9I5P8</accession>
<dbReference type="GO" id="GO:0016491">
    <property type="term" value="F:oxidoreductase activity"/>
    <property type="evidence" value="ECO:0007669"/>
    <property type="project" value="UniProtKB-KW"/>
</dbReference>
<dbReference type="GO" id="GO:0051537">
    <property type="term" value="F:2 iron, 2 sulfur cluster binding"/>
    <property type="evidence" value="ECO:0007669"/>
    <property type="project" value="UniProtKB-KW"/>
</dbReference>
<evidence type="ECO:0008006" key="9">
    <source>
        <dbReference type="Google" id="ProtNLM"/>
    </source>
</evidence>
<dbReference type="SUPFAM" id="SSF47741">
    <property type="entry name" value="CO dehydrogenase ISP C-domain like"/>
    <property type="match status" value="1"/>
</dbReference>
<dbReference type="PANTHER" id="PTHR45444">
    <property type="entry name" value="XANTHINE DEHYDROGENASE"/>
    <property type="match status" value="1"/>
</dbReference>
<evidence type="ECO:0000259" key="7">
    <source>
        <dbReference type="Pfam" id="PF01799"/>
    </source>
</evidence>
<dbReference type="InterPro" id="IPR036010">
    <property type="entry name" value="2Fe-2S_ferredoxin-like_sf"/>
</dbReference>
<feature type="domain" description="2Fe-2S ferredoxin-type" evidence="6">
    <location>
        <begin position="34"/>
        <end position="78"/>
    </location>
</feature>
<evidence type="ECO:0000313" key="8">
    <source>
        <dbReference type="EMBL" id="CAD7447547.1"/>
    </source>
</evidence>
<sequence>MLKTPVLLFECAIHVLCQGTKNETTFTINDVSYSVAAEVPVETNLNTFIRDYAHLSGTKFMCEEGGCGSCIVYVRRKHPTTGAEATGVVNSVSSPLTLRGVGDHPTSLGRGNVGSRNHTDSLYAMLDPLTNHANYFFPREETLHEPARCSRGGLWEHWASDDCLVLVFSCHQWEITTVEGLGDRKKGYHPIQTTLANYNGTQCGYCTPGMVMNMYSLSRQGKGPTMAEMENSFGGNICRCTGYRSILDAFKTLCVDAPPKINNSCHDIEADHNSEGGCRIPVHILLDDAQWYRVSSVDEIFQVFAQIGEEPYQLVAGNTAHGKRGTRTRWGVVLLAMQTREVDFKGRVAASVWRENETILREGEKASVHPVKIRTPTLPFTDKTSSGDTNV</sequence>
<dbReference type="SUPFAM" id="SSF54292">
    <property type="entry name" value="2Fe-2S ferredoxin-like"/>
    <property type="match status" value="1"/>
</dbReference>
<keyword evidence="2" id="KW-0479">Metal-binding</keyword>
<feature type="domain" description="[2Fe-2S]-binding" evidence="7">
    <location>
        <begin position="177"/>
        <end position="251"/>
    </location>
</feature>
<proteinExistence type="predicted"/>
<keyword evidence="1" id="KW-0001">2Fe-2S</keyword>
<name>A0A7R9I5P8_9NEOP</name>
<keyword evidence="5" id="KW-0411">Iron-sulfur</keyword>
<evidence type="ECO:0000259" key="6">
    <source>
        <dbReference type="Pfam" id="PF00111"/>
    </source>
</evidence>
<reference evidence="8" key="1">
    <citation type="submission" date="2020-11" db="EMBL/GenBank/DDBJ databases">
        <authorList>
            <person name="Tran Van P."/>
        </authorList>
    </citation>
    <scope>NUCLEOTIDE SEQUENCE</scope>
</reference>
<dbReference type="PANTHER" id="PTHR45444:SF3">
    <property type="entry name" value="XANTHINE DEHYDROGENASE"/>
    <property type="match status" value="1"/>
</dbReference>
<evidence type="ECO:0000256" key="5">
    <source>
        <dbReference type="ARBA" id="ARBA00023014"/>
    </source>
</evidence>
<gene>
    <name evidence="8" type="ORF">TBIB3V08_LOCUS9859</name>
</gene>
<organism evidence="8">
    <name type="scientific">Timema bartmani</name>
    <dbReference type="NCBI Taxonomy" id="61472"/>
    <lineage>
        <taxon>Eukaryota</taxon>
        <taxon>Metazoa</taxon>
        <taxon>Ecdysozoa</taxon>
        <taxon>Arthropoda</taxon>
        <taxon>Hexapoda</taxon>
        <taxon>Insecta</taxon>
        <taxon>Pterygota</taxon>
        <taxon>Neoptera</taxon>
        <taxon>Polyneoptera</taxon>
        <taxon>Phasmatodea</taxon>
        <taxon>Timematodea</taxon>
        <taxon>Timematoidea</taxon>
        <taxon>Timematidae</taxon>
        <taxon>Timema</taxon>
    </lineage>
</organism>
<evidence type="ECO:0000256" key="2">
    <source>
        <dbReference type="ARBA" id="ARBA00022723"/>
    </source>
</evidence>
<evidence type="ECO:0000256" key="1">
    <source>
        <dbReference type="ARBA" id="ARBA00022714"/>
    </source>
</evidence>
<dbReference type="InterPro" id="IPR002888">
    <property type="entry name" value="2Fe-2S-bd"/>
</dbReference>
<dbReference type="InterPro" id="IPR016208">
    <property type="entry name" value="Ald_Oxase/xanthine_DH-like"/>
</dbReference>
<keyword evidence="4" id="KW-0408">Iron</keyword>